<reference evidence="2 3" key="1">
    <citation type="journal article" date="2020" name="Cell">
        <title>Large-Scale Comparative Analyses of Tick Genomes Elucidate Their Genetic Diversity and Vector Capacities.</title>
        <authorList>
            <consortium name="Tick Genome and Microbiome Consortium (TIGMIC)"/>
            <person name="Jia N."/>
            <person name="Wang J."/>
            <person name="Shi W."/>
            <person name="Du L."/>
            <person name="Sun Y."/>
            <person name="Zhan W."/>
            <person name="Jiang J.F."/>
            <person name="Wang Q."/>
            <person name="Zhang B."/>
            <person name="Ji P."/>
            <person name="Bell-Sakyi L."/>
            <person name="Cui X.M."/>
            <person name="Yuan T.T."/>
            <person name="Jiang B.G."/>
            <person name="Yang W.F."/>
            <person name="Lam T.T."/>
            <person name="Chang Q.C."/>
            <person name="Ding S.J."/>
            <person name="Wang X.J."/>
            <person name="Zhu J.G."/>
            <person name="Ruan X.D."/>
            <person name="Zhao L."/>
            <person name="Wei J.T."/>
            <person name="Ye R.Z."/>
            <person name="Que T.C."/>
            <person name="Du C.H."/>
            <person name="Zhou Y.H."/>
            <person name="Cheng J.X."/>
            <person name="Dai P.F."/>
            <person name="Guo W.B."/>
            <person name="Han X.H."/>
            <person name="Huang E.J."/>
            <person name="Li L.F."/>
            <person name="Wei W."/>
            <person name="Gao Y.C."/>
            <person name="Liu J.Z."/>
            <person name="Shao H.Z."/>
            <person name="Wang X."/>
            <person name="Wang C.C."/>
            <person name="Yang T.C."/>
            <person name="Huo Q.B."/>
            <person name="Li W."/>
            <person name="Chen H.Y."/>
            <person name="Chen S.E."/>
            <person name="Zhou L.G."/>
            <person name="Ni X.B."/>
            <person name="Tian J.H."/>
            <person name="Sheng Y."/>
            <person name="Liu T."/>
            <person name="Pan Y.S."/>
            <person name="Xia L.Y."/>
            <person name="Li J."/>
            <person name="Zhao F."/>
            <person name="Cao W.C."/>
        </authorList>
    </citation>
    <scope>NUCLEOTIDE SEQUENCE [LARGE SCALE GENOMIC DNA]</scope>
    <source>
        <strain evidence="2">HaeL-2018</strain>
    </source>
</reference>
<gene>
    <name evidence="2" type="ORF">HPB48_020219</name>
</gene>
<name>A0A9J6FFC6_HAELO</name>
<evidence type="ECO:0000313" key="3">
    <source>
        <dbReference type="Proteomes" id="UP000821853"/>
    </source>
</evidence>
<keyword evidence="3" id="KW-1185">Reference proteome</keyword>
<dbReference type="AlphaFoldDB" id="A0A9J6FFC6"/>
<comment type="caution">
    <text evidence="2">The sequence shown here is derived from an EMBL/GenBank/DDBJ whole genome shotgun (WGS) entry which is preliminary data.</text>
</comment>
<dbReference type="InterPro" id="IPR056589">
    <property type="entry name" value="WH_Egal-1"/>
</dbReference>
<dbReference type="OrthoDB" id="6428282at2759"/>
<evidence type="ECO:0000313" key="2">
    <source>
        <dbReference type="EMBL" id="KAH9360740.1"/>
    </source>
</evidence>
<dbReference type="VEuPathDB" id="VectorBase:HLOH_065147"/>
<organism evidence="2 3">
    <name type="scientific">Haemaphysalis longicornis</name>
    <name type="common">Bush tick</name>
    <dbReference type="NCBI Taxonomy" id="44386"/>
    <lineage>
        <taxon>Eukaryota</taxon>
        <taxon>Metazoa</taxon>
        <taxon>Ecdysozoa</taxon>
        <taxon>Arthropoda</taxon>
        <taxon>Chelicerata</taxon>
        <taxon>Arachnida</taxon>
        <taxon>Acari</taxon>
        <taxon>Parasitiformes</taxon>
        <taxon>Ixodida</taxon>
        <taxon>Ixodoidea</taxon>
        <taxon>Ixodidae</taxon>
        <taxon>Haemaphysalinae</taxon>
        <taxon>Haemaphysalis</taxon>
    </lineage>
</organism>
<feature type="domain" description="Egal-1 winged helix" evidence="1">
    <location>
        <begin position="12"/>
        <end position="76"/>
    </location>
</feature>
<proteinExistence type="predicted"/>
<dbReference type="Pfam" id="PF23713">
    <property type="entry name" value="WHD_Egal"/>
    <property type="match status" value="1"/>
</dbReference>
<dbReference type="Proteomes" id="UP000821853">
    <property type="component" value="Chromosome 1"/>
</dbReference>
<sequence length="177" mass="19792">MSTRSSDSSDAMVEFLKDRVESNQGISLQGLTGHLSQLPYDLRTKYGGSVKSLKLFLQRFPKVFLILDENNVYVRNESLQSTSFTTGSVESWLSSTPDRSMDKKDVTCLTEVRGTVHRMFHIYGFISVEQPIKTTVYFDVHSLENAKHTSLSSSGLKVGESVILDAKAEPKDSKAEF</sequence>
<evidence type="ECO:0000259" key="1">
    <source>
        <dbReference type="Pfam" id="PF23713"/>
    </source>
</evidence>
<protein>
    <recommendedName>
        <fullName evidence="1">Egal-1 winged helix domain-containing protein</fullName>
    </recommendedName>
</protein>
<dbReference type="EMBL" id="JABSTR010000001">
    <property type="protein sequence ID" value="KAH9360740.1"/>
    <property type="molecule type" value="Genomic_DNA"/>
</dbReference>
<accession>A0A9J6FFC6</accession>